<keyword evidence="1" id="KW-0812">Transmembrane</keyword>
<accession>A0ABT7M5S5</accession>
<keyword evidence="4" id="KW-1185">Reference proteome</keyword>
<protein>
    <recommendedName>
        <fullName evidence="2">AB hydrolase-1 domain-containing protein</fullName>
    </recommendedName>
</protein>
<organism evidence="3 4">
    <name type="scientific">Actinomycetospora termitidis</name>
    <dbReference type="NCBI Taxonomy" id="3053470"/>
    <lineage>
        <taxon>Bacteria</taxon>
        <taxon>Bacillati</taxon>
        <taxon>Actinomycetota</taxon>
        <taxon>Actinomycetes</taxon>
        <taxon>Pseudonocardiales</taxon>
        <taxon>Pseudonocardiaceae</taxon>
        <taxon>Actinomycetospora</taxon>
    </lineage>
</organism>
<dbReference type="EMBL" id="JASVWF010000002">
    <property type="protein sequence ID" value="MDL5156025.1"/>
    <property type="molecule type" value="Genomic_DNA"/>
</dbReference>
<gene>
    <name evidence="3" type="ORF">QRT03_08675</name>
</gene>
<dbReference type="Pfam" id="PF00561">
    <property type="entry name" value="Abhydrolase_1"/>
    <property type="match status" value="1"/>
</dbReference>
<name>A0ABT7M5S5_9PSEU</name>
<dbReference type="RefSeq" id="WP_286052261.1">
    <property type="nucleotide sequence ID" value="NZ_JASVWF010000002.1"/>
</dbReference>
<evidence type="ECO:0000313" key="3">
    <source>
        <dbReference type="EMBL" id="MDL5156025.1"/>
    </source>
</evidence>
<dbReference type="Gene3D" id="3.40.50.1820">
    <property type="entry name" value="alpha/beta hydrolase"/>
    <property type="match status" value="1"/>
</dbReference>
<evidence type="ECO:0000259" key="2">
    <source>
        <dbReference type="Pfam" id="PF00561"/>
    </source>
</evidence>
<dbReference type="SUPFAM" id="SSF53474">
    <property type="entry name" value="alpha/beta-Hydrolases"/>
    <property type="match status" value="1"/>
</dbReference>
<sequence length="365" mass="40169">MIMLNAFASALHSAINWAANLFDGSRTFPFINADLGLGANDRALMTYDSPESEYFLIDLVPVVAIVALAIFLFWLAILSALLHRSEAVTPDDTSAIRRTLKYRAAEAIHATVLRLPLVAALSVILATPVAAAVIVWLYSAIYRQPFLASIVLFIVNISAGLALILLITRGRLHTSKSIFSTLADVAGFWPPIWTPFAGVHYRDRVVDGIEKILQETRAEEVALVGHSQGSVVAAWLAAARTSTASPKLHLVTCGSPLQSLYATFFPSYFDKAFFHDAKNGSNSWLNLWRKTDYIGTSLRRLHKSIEDVEVLDGIPRLIKTYSGETVDASVRAHGEYWVEQEMFDYIHGLASVSDDVHEGADASHR</sequence>
<proteinExistence type="predicted"/>
<keyword evidence="1" id="KW-1133">Transmembrane helix</keyword>
<keyword evidence="1" id="KW-0472">Membrane</keyword>
<comment type="caution">
    <text evidence="3">The sequence shown here is derived from an EMBL/GenBank/DDBJ whole genome shotgun (WGS) entry which is preliminary data.</text>
</comment>
<evidence type="ECO:0000256" key="1">
    <source>
        <dbReference type="SAM" id="Phobius"/>
    </source>
</evidence>
<feature type="domain" description="AB hydrolase-1" evidence="2">
    <location>
        <begin position="194"/>
        <end position="286"/>
    </location>
</feature>
<reference evidence="3 4" key="1">
    <citation type="submission" date="2023-06" db="EMBL/GenBank/DDBJ databases">
        <title>Actinomycetospora Odt1-22.</title>
        <authorList>
            <person name="Supong K."/>
        </authorList>
    </citation>
    <scope>NUCLEOTIDE SEQUENCE [LARGE SCALE GENOMIC DNA]</scope>
    <source>
        <strain evidence="3 4">Odt1-22</strain>
    </source>
</reference>
<dbReference type="InterPro" id="IPR029058">
    <property type="entry name" value="AB_hydrolase_fold"/>
</dbReference>
<feature type="transmembrane region" description="Helical" evidence="1">
    <location>
        <begin position="146"/>
        <end position="167"/>
    </location>
</feature>
<feature type="transmembrane region" description="Helical" evidence="1">
    <location>
        <begin position="117"/>
        <end position="140"/>
    </location>
</feature>
<evidence type="ECO:0000313" key="4">
    <source>
        <dbReference type="Proteomes" id="UP001231924"/>
    </source>
</evidence>
<dbReference type="Proteomes" id="UP001231924">
    <property type="component" value="Unassembled WGS sequence"/>
</dbReference>
<feature type="transmembrane region" description="Helical" evidence="1">
    <location>
        <begin position="54"/>
        <end position="77"/>
    </location>
</feature>
<dbReference type="InterPro" id="IPR000073">
    <property type="entry name" value="AB_hydrolase_1"/>
</dbReference>